<dbReference type="Gene3D" id="3.40.50.300">
    <property type="entry name" value="P-loop containing nucleotide triphosphate hydrolases"/>
    <property type="match status" value="1"/>
</dbReference>
<dbReference type="SMART" id="SM00175">
    <property type="entry name" value="RAB"/>
    <property type="match status" value="1"/>
</dbReference>
<dbReference type="InterPro" id="IPR001806">
    <property type="entry name" value="Small_GTPase"/>
</dbReference>
<dbReference type="PANTHER" id="PTHR47978">
    <property type="match status" value="1"/>
</dbReference>
<dbReference type="SMART" id="SM00173">
    <property type="entry name" value="RAS"/>
    <property type="match status" value="1"/>
</dbReference>
<dbReference type="PROSITE" id="PS51421">
    <property type="entry name" value="RAS"/>
    <property type="match status" value="1"/>
</dbReference>
<organism evidence="2 3">
    <name type="scientific">Wickerhamomyces ciferrii (strain ATCC 14091 / BCRC 22168 / CBS 111 / JCM 3599 / NBRC 0793 / NRRL Y-1031 F-60-10)</name>
    <name type="common">Yeast</name>
    <name type="synonym">Pichia ciferrii</name>
    <dbReference type="NCBI Taxonomy" id="1206466"/>
    <lineage>
        <taxon>Eukaryota</taxon>
        <taxon>Fungi</taxon>
        <taxon>Dikarya</taxon>
        <taxon>Ascomycota</taxon>
        <taxon>Saccharomycotina</taxon>
        <taxon>Saccharomycetes</taxon>
        <taxon>Phaffomycetales</taxon>
        <taxon>Wickerhamomycetaceae</taxon>
        <taxon>Wickerhamomyces</taxon>
    </lineage>
</organism>
<dbReference type="HOGENOM" id="CLU_041217_10_2_1"/>
<keyword evidence="3" id="KW-1185">Reference proteome</keyword>
<dbReference type="InterPro" id="IPR005225">
    <property type="entry name" value="Small_GTP-bd"/>
</dbReference>
<dbReference type="SMART" id="SM00174">
    <property type="entry name" value="RHO"/>
    <property type="match status" value="1"/>
</dbReference>
<dbReference type="PRINTS" id="PR00449">
    <property type="entry name" value="RASTRNSFRMNG"/>
</dbReference>
<dbReference type="eggNOG" id="KOG0092">
    <property type="taxonomic scope" value="Eukaryota"/>
</dbReference>
<dbReference type="NCBIfam" id="TIGR00231">
    <property type="entry name" value="small_GTP"/>
    <property type="match status" value="1"/>
</dbReference>
<accession>K0KTG0</accession>
<dbReference type="InterPro" id="IPR027417">
    <property type="entry name" value="P-loop_NTPase"/>
</dbReference>
<protein>
    <submittedName>
        <fullName evidence="2">Ras-related protein</fullName>
    </submittedName>
</protein>
<proteinExistence type="predicted"/>
<dbReference type="InParanoid" id="K0KTG0"/>
<evidence type="ECO:0000313" key="3">
    <source>
        <dbReference type="Proteomes" id="UP000009328"/>
    </source>
</evidence>
<evidence type="ECO:0000256" key="1">
    <source>
        <dbReference type="ARBA" id="ARBA00022741"/>
    </source>
</evidence>
<sequence length="211" mass="24286">MSNDNDITQQRTAHAKLVLLGKSSIVQRFVKNSFDEYRESTIGAAFITKTIKLDELTSIKFEIWDTAGQERYKSLAPMYYRNANSAILVFDLTDSTSFHKMIKWYEELSLQAPDTLIIKIIGNKLDLKNNLNFNIIDDSTVKQWCDEHKVQYIETSAKTGENVEKIFREIGKDLPDELFKDLKINDERDDVGINGLIDLNKHVLQNKSCNC</sequence>
<dbReference type="SMART" id="SM00176">
    <property type="entry name" value="RAN"/>
    <property type="match status" value="1"/>
</dbReference>
<keyword evidence="1" id="KW-0547">Nucleotide-binding</keyword>
<dbReference type="AlphaFoldDB" id="K0KTG0"/>
<reference evidence="2 3" key="1">
    <citation type="journal article" date="2012" name="Eukaryot. Cell">
        <title>Draft genome sequence of Wickerhamomyces ciferrii NRRL Y-1031 F-60-10.</title>
        <authorList>
            <person name="Schneider J."/>
            <person name="Andrea H."/>
            <person name="Blom J."/>
            <person name="Jaenicke S."/>
            <person name="Ruckert C."/>
            <person name="Schorsch C."/>
            <person name="Szczepanowski R."/>
            <person name="Farwick M."/>
            <person name="Goesmann A."/>
            <person name="Puhler A."/>
            <person name="Schaffer S."/>
            <person name="Tauch A."/>
            <person name="Kohler T."/>
            <person name="Brinkrolf K."/>
        </authorList>
    </citation>
    <scope>NUCLEOTIDE SEQUENCE [LARGE SCALE GENOMIC DNA]</scope>
    <source>
        <strain evidence="3">ATCC 14091 / BCRC 22168 / CBS 111 / JCM 3599 / NBRC 0793 / NRRL Y-1031 F-60-10</strain>
    </source>
</reference>
<name>K0KTG0_WICCF</name>
<comment type="caution">
    <text evidence="2">The sequence shown here is derived from an EMBL/GenBank/DDBJ whole genome shotgun (WGS) entry which is preliminary data.</text>
</comment>
<dbReference type="PROSITE" id="PS51419">
    <property type="entry name" value="RAB"/>
    <property type="match status" value="1"/>
</dbReference>
<gene>
    <name evidence="2" type="ORF">BN7_4879</name>
</gene>
<dbReference type="GO" id="GO:0005525">
    <property type="term" value="F:GTP binding"/>
    <property type="evidence" value="ECO:0007669"/>
    <property type="project" value="InterPro"/>
</dbReference>
<dbReference type="GO" id="GO:0003924">
    <property type="term" value="F:GTPase activity"/>
    <property type="evidence" value="ECO:0007669"/>
    <property type="project" value="InterPro"/>
</dbReference>
<dbReference type="SUPFAM" id="SSF52540">
    <property type="entry name" value="P-loop containing nucleoside triphosphate hydrolases"/>
    <property type="match status" value="1"/>
</dbReference>
<dbReference type="EMBL" id="CAIF01000188">
    <property type="protein sequence ID" value="CCH45297.1"/>
    <property type="molecule type" value="Genomic_DNA"/>
</dbReference>
<evidence type="ECO:0000313" key="2">
    <source>
        <dbReference type="EMBL" id="CCH45297.1"/>
    </source>
</evidence>
<dbReference type="STRING" id="1206466.K0KTG0"/>
<dbReference type="FunFam" id="3.40.50.300:FF:000808">
    <property type="entry name" value="Small GTP-binding protein, putative"/>
    <property type="match status" value="1"/>
</dbReference>
<dbReference type="Proteomes" id="UP000009328">
    <property type="component" value="Unassembled WGS sequence"/>
</dbReference>
<dbReference type="Pfam" id="PF00071">
    <property type="entry name" value="Ras"/>
    <property type="match status" value="1"/>
</dbReference>